<dbReference type="GeneTree" id="ENSGT01100000263479"/>
<dbReference type="PANTHER" id="PTHR44427">
    <property type="entry name" value="CARCINOEMBRYONIC ANTIGEN-RELATED CELL ADHESION MOLECULE 19"/>
    <property type="match status" value="1"/>
</dbReference>
<keyword evidence="2" id="KW-0325">Glycoprotein</keyword>
<dbReference type="InterPro" id="IPR003599">
    <property type="entry name" value="Ig_sub"/>
</dbReference>
<keyword evidence="1" id="KW-0732">Signal</keyword>
<gene>
    <name evidence="7" type="primary">ceacam8</name>
</gene>
<name>A0A803K2C9_XENTR</name>
<reference evidence="7" key="2">
    <citation type="submission" date="2021-03" db="UniProtKB">
        <authorList>
            <consortium name="Ensembl"/>
        </authorList>
    </citation>
    <scope>IDENTIFICATION</scope>
</reference>
<evidence type="ECO:0000259" key="6">
    <source>
        <dbReference type="PROSITE" id="PS50835"/>
    </source>
</evidence>
<evidence type="ECO:0000256" key="1">
    <source>
        <dbReference type="ARBA" id="ARBA00022729"/>
    </source>
</evidence>
<keyword evidence="5" id="KW-0812">Transmembrane</keyword>
<evidence type="ECO:0000256" key="3">
    <source>
        <dbReference type="ARBA" id="ARBA00023319"/>
    </source>
</evidence>
<dbReference type="Ensembl" id="ENSXETT00000105883">
    <property type="protein sequence ID" value="ENSXETP00000114474"/>
    <property type="gene ID" value="ENSXETG00000020831"/>
</dbReference>
<dbReference type="SMART" id="SM00409">
    <property type="entry name" value="IG"/>
    <property type="match status" value="2"/>
</dbReference>
<keyword evidence="5" id="KW-0472">Membrane</keyword>
<protein>
    <submittedName>
        <fullName evidence="7">Carcinoembryonic antigen-related cell adhesion molecule 8</fullName>
    </submittedName>
</protein>
<reference evidence="7" key="1">
    <citation type="journal article" date="2010" name="Science">
        <title>The genome of the Western clawed frog Xenopus tropicalis.</title>
        <authorList>
            <person name="Hellsten U."/>
            <person name="Harland R.M."/>
            <person name="Gilchrist M.J."/>
            <person name="Hendrix D."/>
            <person name="Jurka J."/>
            <person name="Kapitonov V."/>
            <person name="Ovcharenko I."/>
            <person name="Putnam N.H."/>
            <person name="Shu S."/>
            <person name="Taher L."/>
            <person name="Blitz I.L."/>
            <person name="Blumberg B."/>
            <person name="Dichmann D.S."/>
            <person name="Dubchak I."/>
            <person name="Amaya E."/>
            <person name="Detter J.C."/>
            <person name="Fletcher R."/>
            <person name="Gerhard D.S."/>
            <person name="Goodstein D."/>
            <person name="Graves T."/>
            <person name="Grigoriev I.V."/>
            <person name="Grimwood J."/>
            <person name="Kawashima T."/>
            <person name="Lindquist E."/>
            <person name="Lucas S.M."/>
            <person name="Mead P.E."/>
            <person name="Mitros T."/>
            <person name="Ogino H."/>
            <person name="Ohta Y."/>
            <person name="Poliakov A.V."/>
            <person name="Pollet N."/>
            <person name="Robert J."/>
            <person name="Salamov A."/>
            <person name="Sater A.K."/>
            <person name="Schmutz J."/>
            <person name="Terry A."/>
            <person name="Vize P.D."/>
            <person name="Warren W.C."/>
            <person name="Wells D."/>
            <person name="Wills A."/>
            <person name="Wilson R.K."/>
            <person name="Zimmerman L.B."/>
            <person name="Zorn A.M."/>
            <person name="Grainger R."/>
            <person name="Grammer T."/>
            <person name="Khokha M.K."/>
            <person name="Richardson P.M."/>
            <person name="Rokhsar D.S."/>
        </authorList>
    </citation>
    <scope>NUCLEOTIDE SEQUENCE [LARGE SCALE GENOMIC DNA]</scope>
    <source>
        <strain evidence="7">Nigerian</strain>
    </source>
</reference>
<evidence type="ECO:0000256" key="2">
    <source>
        <dbReference type="ARBA" id="ARBA00023180"/>
    </source>
</evidence>
<keyword evidence="5" id="KW-1133">Transmembrane helix</keyword>
<dbReference type="PROSITE" id="PS50835">
    <property type="entry name" value="IG_LIKE"/>
    <property type="match status" value="1"/>
</dbReference>
<proteinExistence type="inferred from homology"/>
<feature type="transmembrane region" description="Helical" evidence="5">
    <location>
        <begin position="246"/>
        <end position="274"/>
    </location>
</feature>
<dbReference type="Bgee" id="ENSXETG00000020831">
    <property type="expression patterns" value="Expressed in brain and 8 other cell types or tissues"/>
</dbReference>
<dbReference type="InterPro" id="IPR013783">
    <property type="entry name" value="Ig-like_fold"/>
</dbReference>
<feature type="domain" description="Ig-like" evidence="6">
    <location>
        <begin position="146"/>
        <end position="229"/>
    </location>
</feature>
<keyword evidence="3" id="KW-0393">Immunoglobulin domain</keyword>
<dbReference type="Gene3D" id="2.60.40.10">
    <property type="entry name" value="Immunoglobulins"/>
    <property type="match status" value="2"/>
</dbReference>
<dbReference type="Pfam" id="PF07686">
    <property type="entry name" value="V-set"/>
    <property type="match status" value="1"/>
</dbReference>
<accession>A0A803K2C9</accession>
<evidence type="ECO:0000256" key="5">
    <source>
        <dbReference type="SAM" id="Phobius"/>
    </source>
</evidence>
<dbReference type="InterPro" id="IPR003598">
    <property type="entry name" value="Ig_sub2"/>
</dbReference>
<dbReference type="InterPro" id="IPR050831">
    <property type="entry name" value="CEA_cell_adhesion"/>
</dbReference>
<dbReference type="SMART" id="SM00408">
    <property type="entry name" value="IGc2"/>
    <property type="match status" value="1"/>
</dbReference>
<dbReference type="AlphaFoldDB" id="A0A803K2C9"/>
<comment type="similarity">
    <text evidence="4">Belongs to the immunoglobulin superfamily. CEA family.</text>
</comment>
<dbReference type="SUPFAM" id="SSF48726">
    <property type="entry name" value="Immunoglobulin"/>
    <property type="match status" value="2"/>
</dbReference>
<organism evidence="7">
    <name type="scientific">Xenopus tropicalis</name>
    <name type="common">Western clawed frog</name>
    <name type="synonym">Silurana tropicalis</name>
    <dbReference type="NCBI Taxonomy" id="8364"/>
    <lineage>
        <taxon>Eukaryota</taxon>
        <taxon>Metazoa</taxon>
        <taxon>Chordata</taxon>
        <taxon>Craniata</taxon>
        <taxon>Vertebrata</taxon>
        <taxon>Euteleostomi</taxon>
        <taxon>Amphibia</taxon>
        <taxon>Batrachia</taxon>
        <taxon>Anura</taxon>
        <taxon>Pipoidea</taxon>
        <taxon>Pipidae</taxon>
        <taxon>Xenopodinae</taxon>
        <taxon>Xenopus</taxon>
        <taxon>Silurana</taxon>
    </lineage>
</organism>
<dbReference type="InterPro" id="IPR007110">
    <property type="entry name" value="Ig-like_dom"/>
</dbReference>
<evidence type="ECO:0000313" key="7">
    <source>
        <dbReference type="Ensembl" id="ENSXETP00000114474"/>
    </source>
</evidence>
<dbReference type="Pfam" id="PF13927">
    <property type="entry name" value="Ig_3"/>
    <property type="match status" value="1"/>
</dbReference>
<evidence type="ECO:0000256" key="4">
    <source>
        <dbReference type="ARBA" id="ARBA00038222"/>
    </source>
</evidence>
<sequence>MFYNLATMNPGILPTPGPWRRRAAPRIEGGGTVSLSVWMDGAHGIGVQLIPQYPVVSQSVTLSVTGVTGTIRQFDWYKGSSTNTNTQIFTVIPSTNSVTKGPQYFPRASQFPNGSLQISGLFLTDQGSYTVQIQTESTVQATVSLPVYVPLTKPVIGTNNPRPEKYEEVVLTCPEANAEKIIWSRIAGSFPSGVTFNPSSRSMTIPRVTESHAGQYQCEVENPVSKNISDPYTLTVYCVCADPAGILAGIICGSIVGAVLIICATFLLYTRFILPVRQVQRGKRTYYVKPAIQQRCITYLAIILTYFGHNCH</sequence>
<dbReference type="PANTHER" id="PTHR44427:SF1">
    <property type="entry name" value="CARCINOEMBRYONIC ANTIGEN-RELATED CELL ADHESION MOLECULE 1"/>
    <property type="match status" value="1"/>
</dbReference>
<dbReference type="Xenbase" id="XB-GENE-5920801">
    <property type="gene designation" value="ceacam8"/>
</dbReference>
<dbReference type="InterPro" id="IPR013106">
    <property type="entry name" value="Ig_V-set"/>
</dbReference>
<dbReference type="InterPro" id="IPR036179">
    <property type="entry name" value="Ig-like_dom_sf"/>
</dbReference>